<dbReference type="PANTHER" id="PTHR43434">
    <property type="entry name" value="PHOSPHOGLYCOLATE PHOSPHATASE"/>
    <property type="match status" value="1"/>
</dbReference>
<dbReference type="KEGG" id="bliq:INP51_09670"/>
<evidence type="ECO:0000313" key="1">
    <source>
        <dbReference type="EMBL" id="QOV18291.1"/>
    </source>
</evidence>
<dbReference type="PANTHER" id="PTHR43434:SF1">
    <property type="entry name" value="PHOSPHOGLYCOLATE PHOSPHATASE"/>
    <property type="match status" value="1"/>
</dbReference>
<dbReference type="Proteomes" id="UP000593601">
    <property type="component" value="Chromosome"/>
</dbReference>
<dbReference type="Pfam" id="PF13419">
    <property type="entry name" value="HAD_2"/>
    <property type="match status" value="1"/>
</dbReference>
<gene>
    <name evidence="1" type="ORF">INP51_09670</name>
</gene>
<dbReference type="SFLD" id="SFLDS00003">
    <property type="entry name" value="Haloacid_Dehalogenase"/>
    <property type="match status" value="1"/>
</dbReference>
<protein>
    <submittedName>
        <fullName evidence="1">HAD family hydrolase</fullName>
    </submittedName>
</protein>
<dbReference type="NCBIfam" id="TIGR01549">
    <property type="entry name" value="HAD-SF-IA-v1"/>
    <property type="match status" value="1"/>
</dbReference>
<keyword evidence="2" id="KW-1185">Reference proteome</keyword>
<dbReference type="Gene3D" id="3.40.50.1000">
    <property type="entry name" value="HAD superfamily/HAD-like"/>
    <property type="match status" value="1"/>
</dbReference>
<dbReference type="InterPro" id="IPR023198">
    <property type="entry name" value="PGP-like_dom2"/>
</dbReference>
<sequence>MTDSIIFDLDGTLWDSTDSVAGAWNCVIAEETDLNKRVTADGLKKLFGKMMDDIAADVFTGETKSRQNELMNLCCQEEKRVLLRHPGTLYNGLEDTLKILSKNYRLFIVSNCPAGYIETFLKVTDFSDYFAGHLCPGDTGKAKAANIRAVMDSYGLSSPVYVGDTDGDENASREAGIPFIYASYGFGSAKDPDGIINSPKDLFDVLEQKN</sequence>
<dbReference type="EMBL" id="CP063304">
    <property type="protein sequence ID" value="QOV18291.1"/>
    <property type="molecule type" value="Genomic_DNA"/>
</dbReference>
<dbReference type="Gene3D" id="1.10.150.240">
    <property type="entry name" value="Putative phosphatase, domain 2"/>
    <property type="match status" value="1"/>
</dbReference>
<dbReference type="SFLD" id="SFLDG01129">
    <property type="entry name" value="C1.5:_HAD__Beta-PGM__Phosphata"/>
    <property type="match status" value="1"/>
</dbReference>
<dbReference type="InterPro" id="IPR036412">
    <property type="entry name" value="HAD-like_sf"/>
</dbReference>
<proteinExistence type="predicted"/>
<name>A0A7M2RE77_9FIRM</name>
<organism evidence="1 2">
    <name type="scientific">Blautia liquoris</name>
    <dbReference type="NCBI Taxonomy" id="2779518"/>
    <lineage>
        <taxon>Bacteria</taxon>
        <taxon>Bacillati</taxon>
        <taxon>Bacillota</taxon>
        <taxon>Clostridia</taxon>
        <taxon>Lachnospirales</taxon>
        <taxon>Lachnospiraceae</taxon>
        <taxon>Blautia</taxon>
    </lineage>
</organism>
<dbReference type="SUPFAM" id="SSF56784">
    <property type="entry name" value="HAD-like"/>
    <property type="match status" value="1"/>
</dbReference>
<dbReference type="AlphaFoldDB" id="A0A7M2RE77"/>
<keyword evidence="1" id="KW-0378">Hydrolase</keyword>
<dbReference type="InterPro" id="IPR023214">
    <property type="entry name" value="HAD_sf"/>
</dbReference>
<dbReference type="InterPro" id="IPR050155">
    <property type="entry name" value="HAD-like_hydrolase_sf"/>
</dbReference>
<evidence type="ECO:0000313" key="2">
    <source>
        <dbReference type="Proteomes" id="UP000593601"/>
    </source>
</evidence>
<dbReference type="GO" id="GO:0008967">
    <property type="term" value="F:phosphoglycolate phosphatase activity"/>
    <property type="evidence" value="ECO:0007669"/>
    <property type="project" value="TreeGrafter"/>
</dbReference>
<dbReference type="GO" id="GO:0006281">
    <property type="term" value="P:DNA repair"/>
    <property type="evidence" value="ECO:0007669"/>
    <property type="project" value="TreeGrafter"/>
</dbReference>
<accession>A0A7M2RE77</accession>
<dbReference type="InterPro" id="IPR006439">
    <property type="entry name" value="HAD-SF_hydro_IA"/>
</dbReference>
<dbReference type="RefSeq" id="WP_193734653.1">
    <property type="nucleotide sequence ID" value="NZ_CP063304.1"/>
</dbReference>
<dbReference type="InterPro" id="IPR041492">
    <property type="entry name" value="HAD_2"/>
</dbReference>
<reference evidence="1 2" key="1">
    <citation type="submission" date="2020-10" db="EMBL/GenBank/DDBJ databases">
        <title>Blautia liquoris sp.nov., isolated from the mud in a fermentation cellar used for the production of Chinese strong-flavoured liquor.</title>
        <authorList>
            <person name="Lu L."/>
        </authorList>
    </citation>
    <scope>NUCLEOTIDE SEQUENCE [LARGE SCALE GENOMIC DNA]</scope>
    <source>
        <strain evidence="1 2">LZLJ-3</strain>
    </source>
</reference>